<dbReference type="Proteomes" id="UP001321473">
    <property type="component" value="Unassembled WGS sequence"/>
</dbReference>
<accession>A0AAQ4EK86</accession>
<dbReference type="AlphaFoldDB" id="A0AAQ4EK86"/>
<evidence type="ECO:0000313" key="1">
    <source>
        <dbReference type="EMBL" id="KAK8775172.1"/>
    </source>
</evidence>
<dbReference type="EMBL" id="JARKHS020014436">
    <property type="protein sequence ID" value="KAK8775172.1"/>
    <property type="molecule type" value="Genomic_DNA"/>
</dbReference>
<gene>
    <name evidence="1" type="ORF">V5799_031483</name>
</gene>
<evidence type="ECO:0000313" key="2">
    <source>
        <dbReference type="Proteomes" id="UP001321473"/>
    </source>
</evidence>
<organism evidence="1 2">
    <name type="scientific">Amblyomma americanum</name>
    <name type="common">Lone star tick</name>
    <dbReference type="NCBI Taxonomy" id="6943"/>
    <lineage>
        <taxon>Eukaryota</taxon>
        <taxon>Metazoa</taxon>
        <taxon>Ecdysozoa</taxon>
        <taxon>Arthropoda</taxon>
        <taxon>Chelicerata</taxon>
        <taxon>Arachnida</taxon>
        <taxon>Acari</taxon>
        <taxon>Parasitiformes</taxon>
        <taxon>Ixodida</taxon>
        <taxon>Ixodoidea</taxon>
        <taxon>Ixodidae</taxon>
        <taxon>Amblyomminae</taxon>
        <taxon>Amblyomma</taxon>
    </lineage>
</organism>
<protein>
    <recommendedName>
        <fullName evidence="3">Salivary lipocalin</fullName>
    </recommendedName>
</protein>
<comment type="caution">
    <text evidence="1">The sequence shown here is derived from an EMBL/GenBank/DDBJ whole genome shotgun (WGS) entry which is preliminary data.</text>
</comment>
<name>A0AAQ4EK86_AMBAM</name>
<reference evidence="1 2" key="1">
    <citation type="journal article" date="2023" name="Arcadia Sci">
        <title>De novo assembly of a long-read Amblyomma americanum tick genome.</title>
        <authorList>
            <person name="Chou S."/>
            <person name="Poskanzer K.E."/>
            <person name="Rollins M."/>
            <person name="Thuy-Boun P.S."/>
        </authorList>
    </citation>
    <scope>NUCLEOTIDE SEQUENCE [LARGE SCALE GENOMIC DNA]</scope>
    <source>
        <strain evidence="1">F_SG_1</strain>
        <tissue evidence="1">Salivary glands</tissue>
    </source>
</reference>
<dbReference type="GO" id="GO:0030682">
    <property type="term" value="P:symbiont-mediated perturbation of host defenses"/>
    <property type="evidence" value="ECO:0007669"/>
    <property type="project" value="InterPro"/>
</dbReference>
<dbReference type="SUPFAM" id="SSF50814">
    <property type="entry name" value="Lipocalins"/>
    <property type="match status" value="1"/>
</dbReference>
<dbReference type="GO" id="GO:0043176">
    <property type="term" value="F:amine binding"/>
    <property type="evidence" value="ECO:0007669"/>
    <property type="project" value="InterPro"/>
</dbReference>
<dbReference type="Gene3D" id="2.40.128.20">
    <property type="match status" value="1"/>
</dbReference>
<sequence length="172" mass="20257">MAGANSKPKKGVKTYPIKDLTDIEERLYIKWRNYNETENLCYSATKKSGSDKHFVYTLRVWPYDWEHLLLYDTKMTTEATTGHTVHNAARYKFGPGYPEVLRELVFTNRAKNCFILRENLTDNQPGCQLVRPESKIERRVPQNCVEAYEKYCSKEKFELYDPVCPYIPDKVR</sequence>
<keyword evidence="2" id="KW-1185">Reference proteome</keyword>
<proteinExistence type="predicted"/>
<dbReference type="InterPro" id="IPR012674">
    <property type="entry name" value="Calycin"/>
</dbReference>
<dbReference type="InterPro" id="IPR002970">
    <property type="entry name" value="Tick_his-bd"/>
</dbReference>
<evidence type="ECO:0008006" key="3">
    <source>
        <dbReference type="Google" id="ProtNLM"/>
    </source>
</evidence>
<dbReference type="Pfam" id="PF02098">
    <property type="entry name" value="His_binding"/>
    <property type="match status" value="1"/>
</dbReference>